<reference evidence="1 2" key="1">
    <citation type="journal article" date="2022" name="bioRxiv">
        <title>The genome of the oomycete Peronosclerospora sorghi, a cosmopolitan pathogen of maize and sorghum, is inflated with dispersed pseudogenes.</title>
        <authorList>
            <person name="Fletcher K."/>
            <person name="Martin F."/>
            <person name="Isakeit T."/>
            <person name="Cavanaugh K."/>
            <person name="Magill C."/>
            <person name="Michelmore R."/>
        </authorList>
    </citation>
    <scope>NUCLEOTIDE SEQUENCE [LARGE SCALE GENOMIC DNA]</scope>
    <source>
        <strain evidence="1">P6</strain>
    </source>
</reference>
<comment type="caution">
    <text evidence="1">The sequence shown here is derived from an EMBL/GenBank/DDBJ whole genome shotgun (WGS) entry which is preliminary data.</text>
</comment>
<dbReference type="EMBL" id="CM047592">
    <property type="protein sequence ID" value="KAI9918031.1"/>
    <property type="molecule type" value="Genomic_DNA"/>
</dbReference>
<gene>
    <name evidence="1" type="ORF">PsorP6_013211</name>
</gene>
<name>A0ACC0WJ35_9STRA</name>
<evidence type="ECO:0000313" key="1">
    <source>
        <dbReference type="EMBL" id="KAI9918031.1"/>
    </source>
</evidence>
<protein>
    <submittedName>
        <fullName evidence="1">Uncharacterized protein</fullName>
    </submittedName>
</protein>
<organism evidence="1 2">
    <name type="scientific">Peronosclerospora sorghi</name>
    <dbReference type="NCBI Taxonomy" id="230839"/>
    <lineage>
        <taxon>Eukaryota</taxon>
        <taxon>Sar</taxon>
        <taxon>Stramenopiles</taxon>
        <taxon>Oomycota</taxon>
        <taxon>Peronosporomycetes</taxon>
        <taxon>Peronosporales</taxon>
        <taxon>Peronosporaceae</taxon>
        <taxon>Peronosclerospora</taxon>
    </lineage>
</organism>
<accession>A0ACC0WJ35</accession>
<proteinExistence type="predicted"/>
<evidence type="ECO:0000313" key="2">
    <source>
        <dbReference type="Proteomes" id="UP001163321"/>
    </source>
</evidence>
<keyword evidence="2" id="KW-1185">Reference proteome</keyword>
<sequence>MEGNQQFDIITLVAHLPCDVLHDLLVFLPPKDLAIRPMVRNLGITLLEMLPIRSKNAFFSV</sequence>
<dbReference type="Proteomes" id="UP001163321">
    <property type="component" value="Chromosome 13"/>
</dbReference>